<evidence type="ECO:0000313" key="9">
    <source>
        <dbReference type="RefSeq" id="XP_020082524.1"/>
    </source>
</evidence>
<dbReference type="InterPro" id="IPR033121">
    <property type="entry name" value="PEPTIDASE_A1"/>
</dbReference>
<protein>
    <submittedName>
        <fullName evidence="9">Aspartic proteinase CDR1-like</fullName>
    </submittedName>
</protein>
<evidence type="ECO:0000256" key="6">
    <source>
        <dbReference type="SAM" id="Phobius"/>
    </source>
</evidence>
<dbReference type="GO" id="GO:0005576">
    <property type="term" value="C:extracellular region"/>
    <property type="evidence" value="ECO:0007669"/>
    <property type="project" value="TreeGrafter"/>
</dbReference>
<dbReference type="Pfam" id="PF14543">
    <property type="entry name" value="TAXi_N"/>
    <property type="match status" value="1"/>
</dbReference>
<dbReference type="PANTHER" id="PTHR47967:SF123">
    <property type="entry name" value="ASPARTIC PROTEINASE NEPENTHESIN-1-LIKE"/>
    <property type="match status" value="1"/>
</dbReference>
<feature type="transmembrane region" description="Helical" evidence="6">
    <location>
        <begin position="6"/>
        <end position="28"/>
    </location>
</feature>
<dbReference type="Pfam" id="PF14541">
    <property type="entry name" value="TAXi_C"/>
    <property type="match status" value="1"/>
</dbReference>
<reference evidence="8" key="1">
    <citation type="journal article" date="2015" name="Nat. Genet.">
        <title>The pineapple genome and the evolution of CAM photosynthesis.</title>
        <authorList>
            <person name="Ming R."/>
            <person name="VanBuren R."/>
            <person name="Wai C.M."/>
            <person name="Tang H."/>
            <person name="Schatz M.C."/>
            <person name="Bowers J.E."/>
            <person name="Lyons E."/>
            <person name="Wang M.L."/>
            <person name="Chen J."/>
            <person name="Biggers E."/>
            <person name="Zhang J."/>
            <person name="Huang L."/>
            <person name="Zhang L."/>
            <person name="Miao W."/>
            <person name="Zhang J."/>
            <person name="Ye Z."/>
            <person name="Miao C."/>
            <person name="Lin Z."/>
            <person name="Wang H."/>
            <person name="Zhou H."/>
            <person name="Yim W.C."/>
            <person name="Priest H.D."/>
            <person name="Zheng C."/>
            <person name="Woodhouse M."/>
            <person name="Edger P.P."/>
            <person name="Guyot R."/>
            <person name="Guo H.B."/>
            <person name="Guo H."/>
            <person name="Zheng G."/>
            <person name="Singh R."/>
            <person name="Sharma A."/>
            <person name="Min X."/>
            <person name="Zheng Y."/>
            <person name="Lee H."/>
            <person name="Gurtowski J."/>
            <person name="Sedlazeck F.J."/>
            <person name="Harkess A."/>
            <person name="McKain M.R."/>
            <person name="Liao Z."/>
            <person name="Fang J."/>
            <person name="Liu J."/>
            <person name="Zhang X."/>
            <person name="Zhang Q."/>
            <person name="Hu W."/>
            <person name="Qin Y."/>
            <person name="Wang K."/>
            <person name="Chen L.Y."/>
            <person name="Shirley N."/>
            <person name="Lin Y.R."/>
            <person name="Liu L.Y."/>
            <person name="Hernandez A.G."/>
            <person name="Wright C.L."/>
            <person name="Bulone V."/>
            <person name="Tuskan G.A."/>
            <person name="Heath K."/>
            <person name="Zee F."/>
            <person name="Moore P.H."/>
            <person name="Sunkar R."/>
            <person name="Leebens-Mack J.H."/>
            <person name="Mockler T."/>
            <person name="Bennetzen J.L."/>
            <person name="Freeling M."/>
            <person name="Sankoff D."/>
            <person name="Paterson A.H."/>
            <person name="Zhu X."/>
            <person name="Yang X."/>
            <person name="Smith J.A."/>
            <person name="Cushman J.C."/>
            <person name="Paull R.E."/>
            <person name="Yu Q."/>
        </authorList>
    </citation>
    <scope>NUCLEOTIDE SEQUENCE [LARGE SCALE GENOMIC DNA]</scope>
    <source>
        <strain evidence="8">cv. F153</strain>
    </source>
</reference>
<keyword evidence="5" id="KW-0325">Glycoprotein</keyword>
<reference evidence="9" key="2">
    <citation type="submission" date="2025-08" db="UniProtKB">
        <authorList>
            <consortium name="RefSeq"/>
        </authorList>
    </citation>
    <scope>IDENTIFICATION</scope>
    <source>
        <tissue evidence="9">Leaf</tissue>
    </source>
</reference>
<name>A0A6P5EGF0_ANACO</name>
<comment type="similarity">
    <text evidence="1">Belongs to the peptidase A1 family.</text>
</comment>
<dbReference type="CDD" id="cd05476">
    <property type="entry name" value="pepsin_A_like_plant"/>
    <property type="match status" value="1"/>
</dbReference>
<evidence type="ECO:0000256" key="5">
    <source>
        <dbReference type="ARBA" id="ARBA00023180"/>
    </source>
</evidence>
<proteinExistence type="inferred from homology"/>
<dbReference type="Gene3D" id="2.40.70.10">
    <property type="entry name" value="Acid Proteases"/>
    <property type="match status" value="2"/>
</dbReference>
<feature type="domain" description="Peptidase A1" evidence="7">
    <location>
        <begin position="97"/>
        <end position="447"/>
    </location>
</feature>
<evidence type="ECO:0000256" key="3">
    <source>
        <dbReference type="ARBA" id="ARBA00022750"/>
    </source>
</evidence>
<evidence type="ECO:0000313" key="8">
    <source>
        <dbReference type="Proteomes" id="UP000515123"/>
    </source>
</evidence>
<keyword evidence="2" id="KW-0645">Protease</keyword>
<keyword evidence="6" id="KW-0812">Transmembrane</keyword>
<evidence type="ECO:0000256" key="1">
    <source>
        <dbReference type="ARBA" id="ARBA00007447"/>
    </source>
</evidence>
<evidence type="ECO:0000259" key="7">
    <source>
        <dbReference type="PROSITE" id="PS51767"/>
    </source>
</evidence>
<dbReference type="GeneID" id="109706134"/>
<dbReference type="OrthoDB" id="607201at2759"/>
<dbReference type="GO" id="GO:0004190">
    <property type="term" value="F:aspartic-type endopeptidase activity"/>
    <property type="evidence" value="ECO:0007669"/>
    <property type="project" value="UniProtKB-KW"/>
</dbReference>
<keyword evidence="3" id="KW-0064">Aspartyl protease</keyword>
<dbReference type="GO" id="GO:0006508">
    <property type="term" value="P:proteolysis"/>
    <property type="evidence" value="ECO:0007669"/>
    <property type="project" value="UniProtKB-KW"/>
</dbReference>
<dbReference type="PROSITE" id="PS51767">
    <property type="entry name" value="PEPTIDASE_A1"/>
    <property type="match status" value="1"/>
</dbReference>
<dbReference type="InterPro" id="IPR021109">
    <property type="entry name" value="Peptidase_aspartic_dom_sf"/>
</dbReference>
<keyword evidence="8" id="KW-1185">Reference proteome</keyword>
<dbReference type="PANTHER" id="PTHR47967">
    <property type="entry name" value="OS07G0603500 PROTEIN-RELATED"/>
    <property type="match status" value="1"/>
</dbReference>
<dbReference type="RefSeq" id="XP_020082524.1">
    <property type="nucleotide sequence ID" value="XM_020226935.1"/>
</dbReference>
<gene>
    <name evidence="9" type="primary">LOC109706134</name>
</gene>
<dbReference type="SUPFAM" id="SSF50630">
    <property type="entry name" value="Acid proteases"/>
    <property type="match status" value="1"/>
</dbReference>
<dbReference type="AlphaFoldDB" id="A0A6P5EGF0"/>
<keyword evidence="6" id="KW-0472">Membrane</keyword>
<dbReference type="InterPro" id="IPR032799">
    <property type="entry name" value="TAXi_C"/>
</dbReference>
<dbReference type="InterPro" id="IPR032861">
    <property type="entry name" value="TAXi_N"/>
</dbReference>
<dbReference type="InterPro" id="IPR051708">
    <property type="entry name" value="Plant_Aspart_Prot_A1"/>
</dbReference>
<accession>A0A6P5EGF0</accession>
<evidence type="ECO:0000256" key="2">
    <source>
        <dbReference type="ARBA" id="ARBA00022670"/>
    </source>
</evidence>
<organism evidence="8 9">
    <name type="scientific">Ananas comosus</name>
    <name type="common">Pineapple</name>
    <name type="synonym">Ananas ananas</name>
    <dbReference type="NCBI Taxonomy" id="4615"/>
    <lineage>
        <taxon>Eukaryota</taxon>
        <taxon>Viridiplantae</taxon>
        <taxon>Streptophyta</taxon>
        <taxon>Embryophyta</taxon>
        <taxon>Tracheophyta</taxon>
        <taxon>Spermatophyta</taxon>
        <taxon>Magnoliopsida</taxon>
        <taxon>Liliopsida</taxon>
        <taxon>Poales</taxon>
        <taxon>Bromeliaceae</taxon>
        <taxon>Bromelioideae</taxon>
        <taxon>Ananas</taxon>
    </lineage>
</organism>
<evidence type="ECO:0000256" key="4">
    <source>
        <dbReference type="ARBA" id="ARBA00022801"/>
    </source>
</evidence>
<keyword evidence="6" id="KW-1133">Transmembrane helix</keyword>
<keyword evidence="4" id="KW-0378">Hydrolase</keyword>
<dbReference type="InterPro" id="IPR034161">
    <property type="entry name" value="Pepsin-like_plant"/>
</dbReference>
<dbReference type="Proteomes" id="UP000515123">
    <property type="component" value="Unplaced"/>
</dbReference>
<sequence length="457" mass="52073">MGKVIHSYVIFLLLMSILLFSFETIVALKRILSFELIYHHSPRSPVYNPNLTDSQRFEESLRLSENRFLKLNNVEPTPVGHEITTIRPPIIYYQALYMVFVTIGTGNGSIGYHLDLDTGSYLTWTQCKPCINCYVQNEPYFDPRQSPSFVDVSCSDQNPCPQRYYHCINNRCHYQISYIGGSRTIGTLSKDTFGFHSSHGGHLEFVEGLAFGCSHDTHLTSDHHGYPSGVMALGLSEESFTRQLINHGSQGRFSYCLPPVGSNSISFLRFGSNIVQRGPVQTTPIIPIQGVCFYYITLNDISVGNKRLGFEPGMFARKPNGSGGFYVDSGSFITYLITPAFERVRKELRDYFRHKKLVEVDPQRYKTNLKLCWLFQPSYESLMPSITLHLQGAQMHIMWRELFLIAWTKGIFCFAMLPQDNSSILGAYQQANTRFTFDVLQSQLAFNPENCEHDSQP</sequence>